<protein>
    <submittedName>
        <fullName evidence="5">Methyltransferase</fullName>
    </submittedName>
</protein>
<gene>
    <name evidence="5" type="ORF">A7P90_11910</name>
</gene>
<keyword evidence="5" id="KW-0808">Transferase</keyword>
<dbReference type="EMBL" id="LXSG01000049">
    <property type="protein sequence ID" value="OAM14888.1"/>
    <property type="molecule type" value="Genomic_DNA"/>
</dbReference>
<dbReference type="STRING" id="539.A7P85_05745"/>
<evidence type="ECO:0000313" key="5">
    <source>
        <dbReference type="EMBL" id="OAM14888.1"/>
    </source>
</evidence>
<feature type="domain" description="Methyltransferase small" evidence="4">
    <location>
        <begin position="183"/>
        <end position="304"/>
    </location>
</feature>
<dbReference type="AlphaFoldDB" id="A0A1A9RAX0"/>
<dbReference type="Pfam" id="PF05175">
    <property type="entry name" value="MTS"/>
    <property type="match status" value="1"/>
</dbReference>
<keyword evidence="1 5" id="KW-0489">Methyltransferase</keyword>
<sequence length="369" mass="39802">MPHTLTWQEQGQTRQAPWRNTAAQKPPATIAMAEAGLSAKAALKSFRQGQALLWRGDYHQAVQLLSAVKRQLPAAASPDFHTHRMQQAQRSRLANMLLVEIDAGYRLNLRRAPDVAAALADVFGEPNSEPFLLPLNLLLGFIGAHQWHKKGVEIPALGARIHVPFGVFSPLRGEYLGLIAAAPLPPRAQSAFDIGTGSGVIAALLAKRGLPEITATDNSPRAIACANANFQRLGLPQIKLLQTDLFPEGCADLIVCNPPWLPAKPAADIETALYDPGSAMLQAFLQQAPARLNPGGQIWLVMSDLAEHLGLRQPNELAERIAAAGLTISQRLDTRPQHPKSRDAANPLVAARSRETVSLYILQPAAESA</sequence>
<name>A0A1A9RAX0_EIKCO</name>
<dbReference type="InterPro" id="IPR029063">
    <property type="entry name" value="SAM-dependent_MTases_sf"/>
</dbReference>
<dbReference type="InterPro" id="IPR002052">
    <property type="entry name" value="DNA_methylase_N6_adenine_CS"/>
</dbReference>
<dbReference type="Proteomes" id="UP000077589">
    <property type="component" value="Unassembled WGS sequence"/>
</dbReference>
<feature type="region of interest" description="Disordered" evidence="3">
    <location>
        <begin position="1"/>
        <end position="22"/>
    </location>
</feature>
<reference evidence="6" key="1">
    <citation type="submission" date="2016-05" db="EMBL/GenBank/DDBJ databases">
        <title>Draft genome of Corynebacterium afermentans subsp. afermentans LCDC 88199T.</title>
        <authorList>
            <person name="Bernier A.-M."/>
            <person name="Bernard K."/>
        </authorList>
    </citation>
    <scope>NUCLEOTIDE SEQUENCE [LARGE SCALE GENOMIC DNA]</scope>
    <source>
        <strain evidence="6">NML04-0072</strain>
    </source>
</reference>
<accession>A0A1A9RAX0</accession>
<dbReference type="GO" id="GO:0003676">
    <property type="term" value="F:nucleic acid binding"/>
    <property type="evidence" value="ECO:0007669"/>
    <property type="project" value="InterPro"/>
</dbReference>
<dbReference type="InterPro" id="IPR050320">
    <property type="entry name" value="N5-glutamine_MTase"/>
</dbReference>
<dbReference type="PANTHER" id="PTHR18895:SF74">
    <property type="entry name" value="MTRF1L RELEASE FACTOR GLUTAMINE METHYLTRANSFERASE"/>
    <property type="match status" value="1"/>
</dbReference>
<evidence type="ECO:0000256" key="1">
    <source>
        <dbReference type="ARBA" id="ARBA00022603"/>
    </source>
</evidence>
<evidence type="ECO:0000259" key="4">
    <source>
        <dbReference type="Pfam" id="PF05175"/>
    </source>
</evidence>
<evidence type="ECO:0000256" key="2">
    <source>
        <dbReference type="ARBA" id="ARBA00022691"/>
    </source>
</evidence>
<organism evidence="5 6">
    <name type="scientific">Eikenella corrodens</name>
    <dbReference type="NCBI Taxonomy" id="539"/>
    <lineage>
        <taxon>Bacteria</taxon>
        <taxon>Pseudomonadati</taxon>
        <taxon>Pseudomonadota</taxon>
        <taxon>Betaproteobacteria</taxon>
        <taxon>Neisseriales</taxon>
        <taxon>Neisseriaceae</taxon>
        <taxon>Eikenella</taxon>
    </lineage>
</organism>
<dbReference type="GO" id="GO:0036009">
    <property type="term" value="F:protein-glutamine N-methyltransferase activity"/>
    <property type="evidence" value="ECO:0007669"/>
    <property type="project" value="TreeGrafter"/>
</dbReference>
<evidence type="ECO:0000313" key="6">
    <source>
        <dbReference type="Proteomes" id="UP000077589"/>
    </source>
</evidence>
<dbReference type="Gene3D" id="3.40.50.150">
    <property type="entry name" value="Vaccinia Virus protein VP39"/>
    <property type="match status" value="1"/>
</dbReference>
<dbReference type="OrthoDB" id="267914at2"/>
<evidence type="ECO:0000256" key="3">
    <source>
        <dbReference type="SAM" id="MobiDB-lite"/>
    </source>
</evidence>
<proteinExistence type="predicted"/>
<dbReference type="PROSITE" id="PS00092">
    <property type="entry name" value="N6_MTASE"/>
    <property type="match status" value="1"/>
</dbReference>
<dbReference type="CDD" id="cd02440">
    <property type="entry name" value="AdoMet_MTases"/>
    <property type="match status" value="1"/>
</dbReference>
<dbReference type="PANTHER" id="PTHR18895">
    <property type="entry name" value="HEMK METHYLTRANSFERASE"/>
    <property type="match status" value="1"/>
</dbReference>
<dbReference type="InterPro" id="IPR007848">
    <property type="entry name" value="Small_mtfrase_dom"/>
</dbReference>
<feature type="compositionally biased region" description="Polar residues" evidence="3">
    <location>
        <begin position="1"/>
        <end position="15"/>
    </location>
</feature>
<keyword evidence="2" id="KW-0949">S-adenosyl-L-methionine</keyword>
<dbReference type="SUPFAM" id="SSF53335">
    <property type="entry name" value="S-adenosyl-L-methionine-dependent methyltransferases"/>
    <property type="match status" value="1"/>
</dbReference>
<dbReference type="GO" id="GO:0032259">
    <property type="term" value="P:methylation"/>
    <property type="evidence" value="ECO:0007669"/>
    <property type="project" value="UniProtKB-KW"/>
</dbReference>
<comment type="caution">
    <text evidence="5">The sequence shown here is derived from an EMBL/GenBank/DDBJ whole genome shotgun (WGS) entry which is preliminary data.</text>
</comment>
<dbReference type="RefSeq" id="WP_049259308.1">
    <property type="nucleotide sequence ID" value="NZ_JVFA01000099.1"/>
</dbReference>